<evidence type="ECO:0000313" key="4">
    <source>
        <dbReference type="Proteomes" id="UP000678679"/>
    </source>
</evidence>
<dbReference type="RefSeq" id="WP_169665981.1">
    <property type="nucleotide sequence ID" value="NZ_CP076132.1"/>
</dbReference>
<dbReference type="InterPro" id="IPR029052">
    <property type="entry name" value="Metallo-depent_PP-like"/>
</dbReference>
<protein>
    <submittedName>
        <fullName evidence="3">Alkaline phosphatase D family protein</fullName>
    </submittedName>
</protein>
<dbReference type="EMBL" id="CP076132">
    <property type="protein sequence ID" value="QWG01755.1"/>
    <property type="molecule type" value="Genomic_DNA"/>
</dbReference>
<dbReference type="KEGG" id="fya:KMW28_19255"/>
<dbReference type="PANTHER" id="PTHR43606">
    <property type="entry name" value="PHOSPHATASE, PUTATIVE (AFU_ORTHOLOGUE AFUA_6G08710)-RELATED"/>
    <property type="match status" value="1"/>
</dbReference>
<accession>A0AAX1N2T1</accession>
<dbReference type="Pfam" id="PF09423">
    <property type="entry name" value="PhoD"/>
    <property type="match status" value="1"/>
</dbReference>
<dbReference type="InterPro" id="IPR038607">
    <property type="entry name" value="PhoD-like_sf"/>
</dbReference>
<name>A0AAX1N2T1_9BACT</name>
<keyword evidence="1" id="KW-0732">Signal</keyword>
<feature type="chain" id="PRO_5043802319" evidence="1">
    <location>
        <begin position="25"/>
        <end position="476"/>
    </location>
</feature>
<evidence type="ECO:0000313" key="3">
    <source>
        <dbReference type="EMBL" id="QWG01755.1"/>
    </source>
</evidence>
<gene>
    <name evidence="3" type="ORF">KMW28_19255</name>
</gene>
<evidence type="ECO:0000259" key="2">
    <source>
        <dbReference type="Pfam" id="PF09423"/>
    </source>
</evidence>
<feature type="signal peptide" evidence="1">
    <location>
        <begin position="1"/>
        <end position="24"/>
    </location>
</feature>
<dbReference type="InterPro" id="IPR052900">
    <property type="entry name" value="Phospholipid_Metab_Enz"/>
</dbReference>
<organism evidence="3 4">
    <name type="scientific">Flammeovirga yaeyamensis</name>
    <dbReference type="NCBI Taxonomy" id="367791"/>
    <lineage>
        <taxon>Bacteria</taxon>
        <taxon>Pseudomonadati</taxon>
        <taxon>Bacteroidota</taxon>
        <taxon>Cytophagia</taxon>
        <taxon>Cytophagales</taxon>
        <taxon>Flammeovirgaceae</taxon>
        <taxon>Flammeovirga</taxon>
    </lineage>
</organism>
<dbReference type="InterPro" id="IPR018946">
    <property type="entry name" value="PhoD-like_MPP"/>
</dbReference>
<dbReference type="AlphaFoldDB" id="A0AAX1N2T1"/>
<feature type="domain" description="PhoD-like phosphatase metallophosphatase" evidence="2">
    <location>
        <begin position="170"/>
        <end position="421"/>
    </location>
</feature>
<evidence type="ECO:0000256" key="1">
    <source>
        <dbReference type="SAM" id="SignalP"/>
    </source>
</evidence>
<dbReference type="SUPFAM" id="SSF56300">
    <property type="entry name" value="Metallo-dependent phosphatases"/>
    <property type="match status" value="1"/>
</dbReference>
<dbReference type="PANTHER" id="PTHR43606:SF1">
    <property type="entry name" value="PHOD-LIKE PHOSPHATASE METALLOPHOSPHATASE DOMAIN-CONTAINING PROTEIN"/>
    <property type="match status" value="1"/>
</dbReference>
<dbReference type="Proteomes" id="UP000678679">
    <property type="component" value="Chromosome 1"/>
</dbReference>
<proteinExistence type="predicted"/>
<reference evidence="3 4" key="1">
    <citation type="submission" date="2021-05" db="EMBL/GenBank/DDBJ databases">
        <title>Comparative genomic studies on the polysaccharide-degrading batcterial strains of the Flammeovirga genus.</title>
        <authorList>
            <person name="Zewei F."/>
            <person name="Zheng Z."/>
            <person name="Yu L."/>
            <person name="Ruyue G."/>
            <person name="Yanhong M."/>
            <person name="Yuanyuan C."/>
            <person name="Jingyan G."/>
            <person name="Wenjun H."/>
        </authorList>
    </citation>
    <scope>NUCLEOTIDE SEQUENCE [LARGE SCALE GENOMIC DNA]</scope>
    <source>
        <strain evidence="3 4">NBRC:100898</strain>
    </source>
</reference>
<keyword evidence="4" id="KW-1185">Reference proteome</keyword>
<dbReference type="Gene3D" id="3.60.21.70">
    <property type="entry name" value="PhoD-like phosphatase"/>
    <property type="match status" value="1"/>
</dbReference>
<sequence>MKIKLSFKLIITTILILLQYSVSAGDKDKVYFTNGFKIGEVTQNSVVILTRLCKAEFPVPIQHKQKEAPFCSPIDFDNDMEVSKMDGHVAGTFGRVRITLISEKDTLKGDWTHVSSYEDYTFKQQIGGLLPNTKYDVLIEGRKNFKSPKTSIKGSFTTSPMDHQIVPVTFTSTSCQYFWDYDHPERGFNTYDAMAKLNPQFHCQTGDFVYYDKPGPMSYNIELARHKWGAINGWPSIRDFYANVPLYLEKDDHDMLKDDATPKIKPLGEFTFYDGLKVWRENAPLYGTPYRTFRWGQDLQIWLIEGREFRSENKSPDSPEKTILGKEQIAWLKETVKNSDATFKVLLSPTPIVGPDRVKGKTDNHANASFKTEGEWLRKFLGENTIYVVNGDRHWQYVSEDQETGLLEFSQGATSDNHAQGWKQEDVRPEHKFLRVKGGFVAVNVFRENNIPTIEFVHFDCKGNEVNKEVIKYKSL</sequence>